<dbReference type="InParanoid" id="A0A1Y5SRE5"/>
<feature type="transmembrane region" description="Helical" evidence="1">
    <location>
        <begin position="67"/>
        <end position="85"/>
    </location>
</feature>
<dbReference type="Pfam" id="PF21741">
    <property type="entry name" value="DUF6867"/>
    <property type="match status" value="1"/>
</dbReference>
<dbReference type="AlphaFoldDB" id="A0A1Y5SRE5"/>
<evidence type="ECO:0000313" key="4">
    <source>
        <dbReference type="Proteomes" id="UP000193200"/>
    </source>
</evidence>
<gene>
    <name evidence="3" type="ORF">OCH7691_01907</name>
</gene>
<keyword evidence="1" id="KW-0812">Transmembrane</keyword>
<accession>A0A1Y5SRE5</accession>
<evidence type="ECO:0000256" key="1">
    <source>
        <dbReference type="SAM" id="Phobius"/>
    </source>
</evidence>
<feature type="transmembrane region" description="Helical" evidence="1">
    <location>
        <begin position="38"/>
        <end position="61"/>
    </location>
</feature>
<name>A0A1Y5SRE5_9PROT</name>
<dbReference type="EMBL" id="FWFR01000001">
    <property type="protein sequence ID" value="SLN44814.1"/>
    <property type="molecule type" value="Genomic_DNA"/>
</dbReference>
<dbReference type="RefSeq" id="WP_085883128.1">
    <property type="nucleotide sequence ID" value="NZ_FWFR01000001.1"/>
</dbReference>
<proteinExistence type="predicted"/>
<evidence type="ECO:0000313" key="3">
    <source>
        <dbReference type="EMBL" id="SLN44814.1"/>
    </source>
</evidence>
<organism evidence="3 4">
    <name type="scientific">Oceanibacterium hippocampi</name>
    <dbReference type="NCBI Taxonomy" id="745714"/>
    <lineage>
        <taxon>Bacteria</taxon>
        <taxon>Pseudomonadati</taxon>
        <taxon>Pseudomonadota</taxon>
        <taxon>Alphaproteobacteria</taxon>
        <taxon>Sneathiellales</taxon>
        <taxon>Sneathiellaceae</taxon>
        <taxon>Oceanibacterium</taxon>
    </lineage>
</organism>
<dbReference type="Proteomes" id="UP000193200">
    <property type="component" value="Unassembled WGS sequence"/>
</dbReference>
<feature type="transmembrane region" description="Helical" evidence="1">
    <location>
        <begin position="6"/>
        <end position="26"/>
    </location>
</feature>
<keyword evidence="4" id="KW-1185">Reference proteome</keyword>
<keyword evidence="1" id="KW-1133">Transmembrane helix</keyword>
<reference evidence="3 4" key="1">
    <citation type="submission" date="2017-03" db="EMBL/GenBank/DDBJ databases">
        <authorList>
            <person name="Afonso C.L."/>
            <person name="Miller P.J."/>
            <person name="Scott M.A."/>
            <person name="Spackman E."/>
            <person name="Goraichik I."/>
            <person name="Dimitrov K.M."/>
            <person name="Suarez D.L."/>
            <person name="Swayne D.E."/>
        </authorList>
    </citation>
    <scope>NUCLEOTIDE SEQUENCE [LARGE SCALE GENOMIC DNA]</scope>
    <source>
        <strain evidence="3 4">CECT 7691</strain>
    </source>
</reference>
<dbReference type="OrthoDB" id="9806174at2"/>
<evidence type="ECO:0000259" key="2">
    <source>
        <dbReference type="Pfam" id="PF21741"/>
    </source>
</evidence>
<feature type="domain" description="DUF6867" evidence="2">
    <location>
        <begin position="8"/>
        <end position="112"/>
    </location>
</feature>
<dbReference type="InterPro" id="IPR049201">
    <property type="entry name" value="DUF6867"/>
</dbReference>
<keyword evidence="1" id="KW-0472">Membrane</keyword>
<protein>
    <recommendedName>
        <fullName evidence="2">DUF6867 domain-containing protein</fullName>
    </recommendedName>
</protein>
<sequence length="118" mass="13305">MEDILGTSVAVWVGLTLFLFGGAAYMSGRALAVTWRPFWQAVPYMLMLGLARQFLSFALFQGPLLHLVSYVISTAVLFVICYLSFTFNRNEMMARQYPWLYERSGLIGLRAKNHGEAG</sequence>